<organism evidence="1 2">
    <name type="scientific">Panagrolaimus sp. PS1159</name>
    <dbReference type="NCBI Taxonomy" id="55785"/>
    <lineage>
        <taxon>Eukaryota</taxon>
        <taxon>Metazoa</taxon>
        <taxon>Ecdysozoa</taxon>
        <taxon>Nematoda</taxon>
        <taxon>Chromadorea</taxon>
        <taxon>Rhabditida</taxon>
        <taxon>Tylenchina</taxon>
        <taxon>Panagrolaimomorpha</taxon>
        <taxon>Panagrolaimoidea</taxon>
        <taxon>Panagrolaimidae</taxon>
        <taxon>Panagrolaimus</taxon>
    </lineage>
</organism>
<evidence type="ECO:0000313" key="2">
    <source>
        <dbReference type="WBParaSite" id="PS1159_v2.g8578.t1"/>
    </source>
</evidence>
<evidence type="ECO:0000313" key="1">
    <source>
        <dbReference type="Proteomes" id="UP000887580"/>
    </source>
</evidence>
<protein>
    <submittedName>
        <fullName evidence="2">Uncharacterized protein</fullName>
    </submittedName>
</protein>
<name>A0AC35GUA9_9BILA</name>
<proteinExistence type="predicted"/>
<sequence>MNPSDTLLKQIDLAAQHQKEHGGHDGILHDIKEGVKEVIDAVKGKDTDSHEHSKGEQSTAANNIPKDNVVQLNNDRELRNETLGASV</sequence>
<dbReference type="Proteomes" id="UP000887580">
    <property type="component" value="Unplaced"/>
</dbReference>
<dbReference type="WBParaSite" id="PS1159_v2.g8578.t1">
    <property type="protein sequence ID" value="PS1159_v2.g8578.t1"/>
    <property type="gene ID" value="PS1159_v2.g8578"/>
</dbReference>
<accession>A0AC35GUA9</accession>
<reference evidence="2" key="1">
    <citation type="submission" date="2022-11" db="UniProtKB">
        <authorList>
            <consortium name="WormBaseParasite"/>
        </authorList>
    </citation>
    <scope>IDENTIFICATION</scope>
</reference>